<comment type="caution">
    <text evidence="2">The sequence shown here is derived from an EMBL/GenBank/DDBJ whole genome shotgun (WGS) entry which is preliminary data.</text>
</comment>
<evidence type="ECO:0000256" key="1">
    <source>
        <dbReference type="SAM" id="MobiDB-lite"/>
    </source>
</evidence>
<feature type="region of interest" description="Disordered" evidence="1">
    <location>
        <begin position="1"/>
        <end position="21"/>
    </location>
</feature>
<dbReference type="AlphaFoldDB" id="A0AAD6IQ55"/>
<protein>
    <submittedName>
        <fullName evidence="2">Uncharacterized protein</fullName>
    </submittedName>
</protein>
<gene>
    <name evidence="2" type="ORF">Dda_8929</name>
</gene>
<proteinExistence type="predicted"/>
<dbReference type="Proteomes" id="UP001221413">
    <property type="component" value="Unassembled WGS sequence"/>
</dbReference>
<sequence>MSAEGWATSRSPAPKAHVTSPTERSVIIRVVMYQILWPPTKRHPEPKGIAKIRQPRWRMSPAAIRLDYLPVQMSHGLRQQVFGLKRSLPSLPSHAAN</sequence>
<evidence type="ECO:0000313" key="2">
    <source>
        <dbReference type="EMBL" id="KAJ6256428.1"/>
    </source>
</evidence>
<name>A0AAD6IQ55_DREDA</name>
<organism evidence="2 3">
    <name type="scientific">Drechslerella dactyloides</name>
    <name type="common">Nematode-trapping fungus</name>
    <name type="synonym">Arthrobotrys dactyloides</name>
    <dbReference type="NCBI Taxonomy" id="74499"/>
    <lineage>
        <taxon>Eukaryota</taxon>
        <taxon>Fungi</taxon>
        <taxon>Dikarya</taxon>
        <taxon>Ascomycota</taxon>
        <taxon>Pezizomycotina</taxon>
        <taxon>Orbiliomycetes</taxon>
        <taxon>Orbiliales</taxon>
        <taxon>Orbiliaceae</taxon>
        <taxon>Drechslerella</taxon>
    </lineage>
</organism>
<keyword evidence="3" id="KW-1185">Reference proteome</keyword>
<evidence type="ECO:0000313" key="3">
    <source>
        <dbReference type="Proteomes" id="UP001221413"/>
    </source>
</evidence>
<accession>A0AAD6IQ55</accession>
<dbReference type="EMBL" id="JAQGDS010000013">
    <property type="protein sequence ID" value="KAJ6256428.1"/>
    <property type="molecule type" value="Genomic_DNA"/>
</dbReference>
<reference evidence="2" key="1">
    <citation type="submission" date="2023-01" db="EMBL/GenBank/DDBJ databases">
        <title>The chitinases involved in constricting ring structure development in the nematode-trapping fungus Drechslerella dactyloides.</title>
        <authorList>
            <person name="Wang R."/>
            <person name="Zhang L."/>
            <person name="Tang P."/>
            <person name="Li S."/>
            <person name="Liang L."/>
        </authorList>
    </citation>
    <scope>NUCLEOTIDE SEQUENCE</scope>
    <source>
        <strain evidence="2">YMF1.00031</strain>
    </source>
</reference>